<dbReference type="Proteomes" id="UP000275027">
    <property type="component" value="Unassembled WGS sequence"/>
</dbReference>
<dbReference type="EMBL" id="PJND01000007">
    <property type="protein sequence ID" value="PKW28731.1"/>
    <property type="molecule type" value="Genomic_DNA"/>
</dbReference>
<protein>
    <submittedName>
        <fullName evidence="2">Uncharacterized protein</fullName>
    </submittedName>
</protein>
<evidence type="ECO:0000313" key="1">
    <source>
        <dbReference type="EMBL" id="PKW28731.1"/>
    </source>
</evidence>
<organism evidence="2 4">
    <name type="scientific">Flavobacterium lindanitolerans</name>
    <dbReference type="NCBI Taxonomy" id="428988"/>
    <lineage>
        <taxon>Bacteria</taxon>
        <taxon>Pseudomonadati</taxon>
        <taxon>Bacteroidota</taxon>
        <taxon>Flavobacteriia</taxon>
        <taxon>Flavobacteriales</taxon>
        <taxon>Flavobacteriaceae</taxon>
        <taxon>Flavobacterium</taxon>
    </lineage>
</organism>
<evidence type="ECO:0000313" key="3">
    <source>
        <dbReference type="Proteomes" id="UP000233767"/>
    </source>
</evidence>
<sequence>MKELLDKVLKNPKNYTLIKFLKLKIEDNLIQSFKTWADSYSVYNEGGCILFEDYGTFIPEENKFTLSGYSLMLNTNTAEIFAINIGRFSIFFKCNFIKSGIEDTPDLKKGYTFDCITDISELGDNWCFMDEFDNPKDELKWSFELTKE</sequence>
<name>A0A497V5D2_9FLAO</name>
<evidence type="ECO:0000313" key="2">
    <source>
        <dbReference type="EMBL" id="RLJ35765.1"/>
    </source>
</evidence>
<dbReference type="RefSeq" id="WP_101470883.1">
    <property type="nucleotide sequence ID" value="NZ_PJND01000007.1"/>
</dbReference>
<reference evidence="1 3" key="1">
    <citation type="submission" date="2017-12" db="EMBL/GenBank/DDBJ databases">
        <title>Genomic Encyclopedia of Type Strains, Phase III (KMG-III): the genomes of soil and plant-associated and newly described type strains.</title>
        <authorList>
            <person name="Whitman W."/>
        </authorList>
    </citation>
    <scope>NUCLEOTIDE SEQUENCE [LARGE SCALE GENOMIC DNA]</scope>
    <source>
        <strain evidence="1 3">IP-10</strain>
    </source>
</reference>
<dbReference type="EMBL" id="RCCB01000010">
    <property type="protein sequence ID" value="RLJ35765.1"/>
    <property type="molecule type" value="Genomic_DNA"/>
</dbReference>
<proteinExistence type="predicted"/>
<gene>
    <name evidence="1" type="ORF">B0G92_0356</name>
    <name evidence="2" type="ORF">CLV50_1149</name>
</gene>
<comment type="caution">
    <text evidence="2">The sequence shown here is derived from an EMBL/GenBank/DDBJ whole genome shotgun (WGS) entry which is preliminary data.</text>
</comment>
<dbReference type="Proteomes" id="UP000233767">
    <property type="component" value="Unassembled WGS sequence"/>
</dbReference>
<reference evidence="2 4" key="2">
    <citation type="submission" date="2018-10" db="EMBL/GenBank/DDBJ databases">
        <title>Genomic Encyclopedia of Archaeal and Bacterial Type Strains, Phase II (KMG-II): from individual species to whole genera.</title>
        <authorList>
            <person name="Goeker M."/>
        </authorList>
    </citation>
    <scope>NUCLEOTIDE SEQUENCE [LARGE SCALE GENOMIC DNA]</scope>
    <source>
        <strain evidence="2 4">DSM 21886</strain>
    </source>
</reference>
<evidence type="ECO:0000313" key="4">
    <source>
        <dbReference type="Proteomes" id="UP000275027"/>
    </source>
</evidence>
<accession>A0A497V5D2</accession>
<dbReference type="AlphaFoldDB" id="A0A497V5D2"/>
<keyword evidence="3" id="KW-1185">Reference proteome</keyword>